<comment type="caution">
    <text evidence="1">The sequence shown here is derived from an EMBL/GenBank/DDBJ whole genome shotgun (WGS) entry which is preliminary data.</text>
</comment>
<evidence type="ECO:0000313" key="1">
    <source>
        <dbReference type="EMBL" id="KKK77995.1"/>
    </source>
</evidence>
<dbReference type="AlphaFoldDB" id="A0A0F8YW09"/>
<protein>
    <submittedName>
        <fullName evidence="1">Uncharacterized protein</fullName>
    </submittedName>
</protein>
<accession>A0A0F8YW09</accession>
<proteinExistence type="predicted"/>
<feature type="non-terminal residue" evidence="1">
    <location>
        <position position="61"/>
    </location>
</feature>
<gene>
    <name evidence="1" type="ORF">LCGC14_2848020</name>
</gene>
<sequence>MPGSNAGTGQPIGFQCSQCRKKNDAIYRDPYKGPRTGFRVTLTGKKRRCKQGTGGCRNSKH</sequence>
<reference evidence="1" key="1">
    <citation type="journal article" date="2015" name="Nature">
        <title>Complex archaea that bridge the gap between prokaryotes and eukaryotes.</title>
        <authorList>
            <person name="Spang A."/>
            <person name="Saw J.H."/>
            <person name="Jorgensen S.L."/>
            <person name="Zaremba-Niedzwiedzka K."/>
            <person name="Martijn J."/>
            <person name="Lind A.E."/>
            <person name="van Eijk R."/>
            <person name="Schleper C."/>
            <person name="Guy L."/>
            <person name="Ettema T.J."/>
        </authorList>
    </citation>
    <scope>NUCLEOTIDE SEQUENCE</scope>
</reference>
<dbReference type="EMBL" id="LAZR01054693">
    <property type="protein sequence ID" value="KKK77995.1"/>
    <property type="molecule type" value="Genomic_DNA"/>
</dbReference>
<name>A0A0F8YW09_9ZZZZ</name>
<organism evidence="1">
    <name type="scientific">marine sediment metagenome</name>
    <dbReference type="NCBI Taxonomy" id="412755"/>
    <lineage>
        <taxon>unclassified sequences</taxon>
        <taxon>metagenomes</taxon>
        <taxon>ecological metagenomes</taxon>
    </lineage>
</organism>